<name>A0A250Y726_CASCN</name>
<feature type="compositionally biased region" description="Polar residues" evidence="1">
    <location>
        <begin position="176"/>
        <end position="188"/>
    </location>
</feature>
<feature type="compositionally biased region" description="Basic and acidic residues" evidence="1">
    <location>
        <begin position="636"/>
        <end position="660"/>
    </location>
</feature>
<proteinExistence type="predicted"/>
<feature type="compositionally biased region" description="Basic and acidic residues" evidence="1">
    <location>
        <begin position="811"/>
        <end position="823"/>
    </location>
</feature>
<feature type="region of interest" description="Disordered" evidence="1">
    <location>
        <begin position="268"/>
        <end position="443"/>
    </location>
</feature>
<organism evidence="3">
    <name type="scientific">Castor canadensis</name>
    <name type="common">American beaver</name>
    <dbReference type="NCBI Taxonomy" id="51338"/>
    <lineage>
        <taxon>Eukaryota</taxon>
        <taxon>Metazoa</taxon>
        <taxon>Chordata</taxon>
        <taxon>Craniata</taxon>
        <taxon>Vertebrata</taxon>
        <taxon>Euteleostomi</taxon>
        <taxon>Mammalia</taxon>
        <taxon>Eutheria</taxon>
        <taxon>Euarchontoglires</taxon>
        <taxon>Glires</taxon>
        <taxon>Rodentia</taxon>
        <taxon>Castorimorpha</taxon>
        <taxon>Castoridae</taxon>
        <taxon>Castor</taxon>
    </lineage>
</organism>
<feature type="compositionally biased region" description="Basic and acidic residues" evidence="1">
    <location>
        <begin position="213"/>
        <end position="234"/>
    </location>
</feature>
<dbReference type="AlphaFoldDB" id="A0A250Y726"/>
<feature type="region of interest" description="Disordered" evidence="1">
    <location>
        <begin position="471"/>
        <end position="701"/>
    </location>
</feature>
<feature type="compositionally biased region" description="Basic residues" evidence="1">
    <location>
        <begin position="392"/>
        <end position="403"/>
    </location>
</feature>
<feature type="region of interest" description="Disordered" evidence="1">
    <location>
        <begin position="917"/>
        <end position="955"/>
    </location>
</feature>
<dbReference type="InterPro" id="IPR026130">
    <property type="entry name" value="PPP1R26"/>
</dbReference>
<feature type="domain" description="Protein phosphatase 1 regulatory subunit 26 N-terminal" evidence="2">
    <location>
        <begin position="1"/>
        <end position="824"/>
    </location>
</feature>
<dbReference type="GO" id="GO:0004864">
    <property type="term" value="F:protein phosphatase inhibitor activity"/>
    <property type="evidence" value="ECO:0007669"/>
    <property type="project" value="InterPro"/>
</dbReference>
<dbReference type="InterPro" id="IPR031474">
    <property type="entry name" value="PPP1R26_N"/>
</dbReference>
<dbReference type="Pfam" id="PF15740">
    <property type="entry name" value="PPP1R26_N"/>
    <property type="match status" value="1"/>
</dbReference>
<dbReference type="PANTHER" id="PTHR15724">
    <property type="entry name" value="PROTEIN PHOSPHATASE 1 REGULATORY SUBUNIT 26"/>
    <property type="match status" value="1"/>
</dbReference>
<dbReference type="EMBL" id="GFFV01000524">
    <property type="protein sequence ID" value="JAV39421.1"/>
    <property type="molecule type" value="Transcribed_RNA"/>
</dbReference>
<feature type="compositionally biased region" description="Basic residues" evidence="1">
    <location>
        <begin position="678"/>
        <end position="698"/>
    </location>
</feature>
<accession>A0A250Y726</accession>
<evidence type="ECO:0000256" key="1">
    <source>
        <dbReference type="SAM" id="MobiDB-lite"/>
    </source>
</evidence>
<feature type="compositionally biased region" description="Acidic residues" evidence="1">
    <location>
        <begin position="801"/>
        <end position="810"/>
    </location>
</feature>
<feature type="region of interest" description="Disordered" evidence="1">
    <location>
        <begin position="142"/>
        <end position="255"/>
    </location>
</feature>
<feature type="compositionally biased region" description="Basic and acidic residues" evidence="1">
    <location>
        <begin position="416"/>
        <end position="428"/>
    </location>
</feature>
<dbReference type="PANTHER" id="PTHR15724:SF0">
    <property type="entry name" value="PROTEIN PHOSPHATASE 1 REGULATORY SUBUNIT 26"/>
    <property type="match status" value="1"/>
</dbReference>
<reference evidence="3" key="1">
    <citation type="journal article" date="2017" name="G3 (Bethesda)">
        <title>De Novo Genome and Transcriptome Assembly of the Canadian Beaver (Castor canadensis).</title>
        <authorList>
            <person name="Lok S."/>
            <person name="Paton T.A."/>
            <person name="Wang Z."/>
            <person name="Kaur G."/>
            <person name="Walker S."/>
            <person name="Yuen R.K."/>
            <person name="Sung W.W."/>
            <person name="Whitney J."/>
            <person name="Buchanan J.A."/>
            <person name="Trost B."/>
            <person name="Singh N."/>
            <person name="Apresto B."/>
            <person name="Chen N."/>
            <person name="Coole M."/>
            <person name="Dawson T.J."/>
            <person name="Ho K.Y."/>
            <person name="Hu Z."/>
            <person name="Pullenayegum S."/>
            <person name="Samler K."/>
            <person name="Shipstone A."/>
            <person name="Tsoi F."/>
            <person name="Wang T."/>
            <person name="Pereira S.L."/>
            <person name="Rostami P."/>
            <person name="Ryan C.A."/>
            <person name="Tong A.H."/>
            <person name="Ng K."/>
            <person name="Sundaravadanam Y."/>
            <person name="Simpson J.T."/>
            <person name="Lim B.K."/>
            <person name="Engstrom M.D."/>
            <person name="Dutton C.J."/>
            <person name="Kerr K.C."/>
            <person name="Franke M."/>
            <person name="Rapley W."/>
            <person name="Wintle R.F."/>
            <person name="Scherer S.W."/>
        </authorList>
    </citation>
    <scope>NUCLEOTIDE SEQUENCE</scope>
    <source>
        <strain evidence="3">ROM106880</strain>
        <tissue evidence="3">Muscle</tissue>
    </source>
</reference>
<gene>
    <name evidence="3" type="primary">PPP1R26</name>
</gene>
<sequence length="1198" mass="127850">MFLMNAPPVVALQSRWEAFGPPGTFRFPGYFSESKEEVARASVSARVQMIISSLQHNEATLGMSDGCAMQRGQRAERCRDTKLAASPTVRKEQPAFAACGLAADREPLREGETAGLGPLVLDSDSDDSVDRDIEEAIQEYLKAKSRASRPNPPEPAHSSTPPTLCPPKLAPGSGSVPESSVAASEDQGSASPVSVSSEDSFEQSIQAEIEQFLNEKRQHENQKCNGCEDKKTEPNENLARFKSHREPPTRSVPRQDLIGACKEFVFHKPPRLAKVNAQPRSLRPKVTEPENPGSTRPAAPRPEAAQSRGGKRRSAGAGRRGRRVKSTALVHEASDSSSDDGIEEAIQLYQLEKTRKEAGGDPSSRAQLREEKEPNPPTSGTGSTPQSVVREAHRKAPSKKKPTAAKAVDPTPGGLDPEHLSKLPKDTKTSAPPGHTATRSDSVEQALCRADTSAELMCAEAILDISKTILPIPTEGSGRPPPVSPLFYSPTVPSHSDGDSSSVDSDDSIEQEIRTFLALKAQAGSPQPTQGPLLLPSPNSQTGLPKTPLSKTLDLPLTCKRKRRGGGSSTVRPTVSKKTREVRESVQDCDCSQTKAQPGHDGQDSPNQGKGSEVPGVGEEARDQPALTRTVGLSDAHGDLGKPDEGRSVGEKESSEDKSSSLDSDEDLDMAIKDLLRSKRKVKKRCRDPRAAGKKKVRFSTTETRFVGRLGSLPRDWVDRGPPVLRSCLSKSRSNSRVGPGRRPPGIFNSIPERTKPGGEDAAQAFQSKRKAPEETLFSKDTGACSQPPSAPNPTSLSEDSSVDSDDSIELEIRKFLAEKAKESVSSSEVQTGDPTALGPGAPARPEVLGKKEPVLQSGVCTRSQRTRGVPQLTEGAWGTERAGSQGTASLFAKGGKGAPYPEHITRLPAALGRCEPALPKSTSGTISVKASPASRKNTYVHKDQSPRGAEPATAESAFGQLSNCAKVGTEAGGAGGTFQVNYGSRTFLTSSPGPQADLTLPWSDFAHQSRLPNPWALNSEGLGSVWTGGLGDREQGSEGRARVLPNLTAGPRKNLPFSGFSPLLSTQLFHFGKSASWGGEQTGFFSPHLGLPLQGPAFSAFRETQAGHSPVFGSPDVLMRKDSGRWPNKKTQGGLGLHDRRSSGPEEKILDLRYRHSAMERDDQDQEALGSDASEFSDTSVEDGGGSAVVKGKVLKL</sequence>
<feature type="region of interest" description="Disordered" evidence="1">
    <location>
        <begin position="713"/>
        <end position="869"/>
    </location>
</feature>
<protein>
    <submittedName>
        <fullName evidence="3">Protein phosphatase 1 regulatory subunit 26</fullName>
    </submittedName>
</protein>
<feature type="region of interest" description="Disordered" evidence="1">
    <location>
        <begin position="1122"/>
        <end position="1198"/>
    </location>
</feature>
<evidence type="ECO:0000259" key="2">
    <source>
        <dbReference type="Pfam" id="PF15740"/>
    </source>
</evidence>
<feature type="compositionally biased region" description="Basic and acidic residues" evidence="1">
    <location>
        <begin position="1138"/>
        <end position="1162"/>
    </location>
</feature>
<feature type="compositionally biased region" description="Low complexity" evidence="1">
    <location>
        <begin position="189"/>
        <end position="198"/>
    </location>
</feature>
<evidence type="ECO:0000313" key="3">
    <source>
        <dbReference type="EMBL" id="JAV39421.1"/>
    </source>
</evidence>
<feature type="compositionally biased region" description="Basic residues" evidence="1">
    <location>
        <begin position="309"/>
        <end position="325"/>
    </location>
</feature>